<dbReference type="Proteomes" id="UP000596739">
    <property type="component" value="Unassembled WGS sequence"/>
</dbReference>
<proteinExistence type="predicted"/>
<keyword evidence="4" id="KW-1185">Reference proteome</keyword>
<sequence length="257" mass="28658">MKQFKEDNLNKEADVFDTNKASNKVRKDNDDELISPRYNNEESLNEDTIKEDIIPENEEYEADANEQPVSDEPSSEETQYKRIEEKEKKNDYITPAMKTFRMVVGMLAIAAIVYTGFFGRAGAANYKSNLISGKLDGINAGEMLSKNTVKLDAKDFTVDTGKSYGKIELSIWNFVDKEDGDYVQVFVDGSPNGEAFSIRHKPVKVSVPDKAVIQVRGIRDGSNNGITYGVTFSKTGETYLNTVPLNAANTYTIKSAE</sequence>
<keyword evidence="2" id="KW-1133">Transmembrane helix</keyword>
<reference evidence="4" key="1">
    <citation type="submission" date="2021-01" db="EMBL/GenBank/DDBJ databases">
        <title>Genome public.</title>
        <authorList>
            <person name="Liu C."/>
            <person name="Sun Q."/>
        </authorList>
    </citation>
    <scope>NUCLEOTIDE SEQUENCE [LARGE SCALE GENOMIC DNA]</scope>
    <source>
        <strain evidence="4">YIM B02505</strain>
    </source>
</reference>
<evidence type="ECO:0000256" key="2">
    <source>
        <dbReference type="SAM" id="Phobius"/>
    </source>
</evidence>
<keyword evidence="2" id="KW-0812">Transmembrane</keyword>
<gene>
    <name evidence="3" type="ORF">JHL18_22205</name>
</gene>
<accession>A0ABS1EVC7</accession>
<feature type="region of interest" description="Disordered" evidence="1">
    <location>
        <begin position="1"/>
        <end position="83"/>
    </location>
</feature>
<evidence type="ECO:0000313" key="3">
    <source>
        <dbReference type="EMBL" id="MBK1813339.1"/>
    </source>
</evidence>
<name>A0ABS1EVC7_9CLOT</name>
<keyword evidence="2" id="KW-0472">Membrane</keyword>
<feature type="compositionally biased region" description="Acidic residues" evidence="1">
    <location>
        <begin position="54"/>
        <end position="64"/>
    </location>
</feature>
<protein>
    <submittedName>
        <fullName evidence="3">Uncharacterized protein</fullName>
    </submittedName>
</protein>
<feature type="transmembrane region" description="Helical" evidence="2">
    <location>
        <begin position="99"/>
        <end position="119"/>
    </location>
</feature>
<dbReference type="RefSeq" id="WP_200273354.1">
    <property type="nucleotide sequence ID" value="NZ_JAENHN010000059.1"/>
</dbReference>
<evidence type="ECO:0000313" key="4">
    <source>
        <dbReference type="Proteomes" id="UP000596739"/>
    </source>
</evidence>
<dbReference type="EMBL" id="JAENHN010000059">
    <property type="protein sequence ID" value="MBK1813339.1"/>
    <property type="molecule type" value="Genomic_DNA"/>
</dbReference>
<feature type="compositionally biased region" description="Basic and acidic residues" evidence="1">
    <location>
        <begin position="1"/>
        <end position="14"/>
    </location>
</feature>
<organism evidence="3 4">
    <name type="scientific">Clostridium yunnanense</name>
    <dbReference type="NCBI Taxonomy" id="2800325"/>
    <lineage>
        <taxon>Bacteria</taxon>
        <taxon>Bacillati</taxon>
        <taxon>Bacillota</taxon>
        <taxon>Clostridia</taxon>
        <taxon>Eubacteriales</taxon>
        <taxon>Clostridiaceae</taxon>
        <taxon>Clostridium</taxon>
    </lineage>
</organism>
<comment type="caution">
    <text evidence="3">The sequence shown here is derived from an EMBL/GenBank/DDBJ whole genome shotgun (WGS) entry which is preliminary data.</text>
</comment>
<evidence type="ECO:0000256" key="1">
    <source>
        <dbReference type="SAM" id="MobiDB-lite"/>
    </source>
</evidence>